<evidence type="ECO:0000256" key="11">
    <source>
        <dbReference type="ARBA" id="ARBA00023237"/>
    </source>
</evidence>
<dbReference type="InterPro" id="IPR037066">
    <property type="entry name" value="Plug_dom_sf"/>
</dbReference>
<evidence type="ECO:0000259" key="15">
    <source>
        <dbReference type="Pfam" id="PF00593"/>
    </source>
</evidence>
<evidence type="ECO:0000256" key="13">
    <source>
        <dbReference type="RuleBase" id="RU003357"/>
    </source>
</evidence>
<dbReference type="SUPFAM" id="SSF49464">
    <property type="entry name" value="Carboxypeptidase regulatory domain-like"/>
    <property type="match status" value="1"/>
</dbReference>
<feature type="signal peptide" evidence="14">
    <location>
        <begin position="1"/>
        <end position="23"/>
    </location>
</feature>
<keyword evidence="5 12" id="KW-0812">Transmembrane</keyword>
<evidence type="ECO:0000256" key="2">
    <source>
        <dbReference type="ARBA" id="ARBA00022448"/>
    </source>
</evidence>
<dbReference type="InterPro" id="IPR000531">
    <property type="entry name" value="Beta-barrel_TonB"/>
</dbReference>
<accession>A0A8J3DCH5</accession>
<dbReference type="Gene3D" id="2.60.40.1120">
    <property type="entry name" value="Carboxypeptidase-like, regulatory domain"/>
    <property type="match status" value="1"/>
</dbReference>
<evidence type="ECO:0000256" key="5">
    <source>
        <dbReference type="ARBA" id="ARBA00022692"/>
    </source>
</evidence>
<evidence type="ECO:0000256" key="14">
    <source>
        <dbReference type="SAM" id="SignalP"/>
    </source>
</evidence>
<name>A0A8J3DCH5_9BACT</name>
<feature type="domain" description="TonB-dependent receptor-like beta-barrel" evidence="15">
    <location>
        <begin position="343"/>
        <end position="774"/>
    </location>
</feature>
<keyword evidence="9 13" id="KW-0798">TonB box</keyword>
<keyword evidence="17" id="KW-0675">Receptor</keyword>
<reference evidence="17 18" key="1">
    <citation type="journal article" date="2014" name="Int. J. Syst. Evol. Microbiol.">
        <title>Complete genome sequence of Corynebacterium casei LMG S-19264T (=DSM 44701T), isolated from a smear-ripened cheese.</title>
        <authorList>
            <consortium name="US DOE Joint Genome Institute (JGI-PGF)"/>
            <person name="Walter F."/>
            <person name="Albersmeier A."/>
            <person name="Kalinowski J."/>
            <person name="Ruckert C."/>
        </authorList>
    </citation>
    <scope>NUCLEOTIDE SEQUENCE [LARGE SCALE GENOMIC DNA]</scope>
    <source>
        <strain evidence="17 18">KCTC 12866</strain>
    </source>
</reference>
<evidence type="ECO:0000313" key="17">
    <source>
        <dbReference type="EMBL" id="GHB82940.1"/>
    </source>
</evidence>
<feature type="domain" description="TonB-dependent receptor plug" evidence="16">
    <location>
        <begin position="121"/>
        <end position="225"/>
    </location>
</feature>
<dbReference type="SUPFAM" id="SSF56935">
    <property type="entry name" value="Porins"/>
    <property type="match status" value="1"/>
</dbReference>
<dbReference type="AlphaFoldDB" id="A0A8J3DCH5"/>
<evidence type="ECO:0000256" key="6">
    <source>
        <dbReference type="ARBA" id="ARBA00022729"/>
    </source>
</evidence>
<dbReference type="Pfam" id="PF13715">
    <property type="entry name" value="CarbopepD_reg_2"/>
    <property type="match status" value="1"/>
</dbReference>
<keyword evidence="7" id="KW-0408">Iron</keyword>
<comment type="subcellular location">
    <subcellularLocation>
        <location evidence="1 12">Cell outer membrane</location>
        <topology evidence="1 12">Multi-pass membrane protein</topology>
    </subcellularLocation>
</comment>
<evidence type="ECO:0000256" key="9">
    <source>
        <dbReference type="ARBA" id="ARBA00023077"/>
    </source>
</evidence>
<dbReference type="Gene3D" id="2.40.170.20">
    <property type="entry name" value="TonB-dependent receptor, beta-barrel domain"/>
    <property type="match status" value="1"/>
</dbReference>
<evidence type="ECO:0000256" key="8">
    <source>
        <dbReference type="ARBA" id="ARBA00023065"/>
    </source>
</evidence>
<dbReference type="PANTHER" id="PTHR32552">
    <property type="entry name" value="FERRICHROME IRON RECEPTOR-RELATED"/>
    <property type="match status" value="1"/>
</dbReference>
<keyword evidence="8" id="KW-0406">Ion transport</keyword>
<keyword evidence="18" id="KW-1185">Reference proteome</keyword>
<dbReference type="InterPro" id="IPR036942">
    <property type="entry name" value="Beta-barrel_TonB_sf"/>
</dbReference>
<keyword evidence="2 12" id="KW-0813">Transport</keyword>
<dbReference type="InterPro" id="IPR039426">
    <property type="entry name" value="TonB-dep_rcpt-like"/>
</dbReference>
<evidence type="ECO:0000256" key="1">
    <source>
        <dbReference type="ARBA" id="ARBA00004571"/>
    </source>
</evidence>
<proteinExistence type="inferred from homology"/>
<dbReference type="GO" id="GO:0015344">
    <property type="term" value="F:siderophore uptake transmembrane transporter activity"/>
    <property type="evidence" value="ECO:0007669"/>
    <property type="project" value="TreeGrafter"/>
</dbReference>
<sequence length="816" mass="91642">MRKVTTYLSACFLAFGLSLSAIAQQTFSGLVKDAEDGSPLPGASIRAGAYQGTTTNASGRFTITNVPASVENIQISFVGYETVQVPTRTFPQELTVLLQRSVFNADEVIVSATRVTDRSGMAYSNVTAEAIEKQNLGQDLPVLLNFTPSLVSTSDAGGGVGYTGIRIRGTDATRINVTVNGIPYNDAESQGVFWVNMPDIASSVSSIQIQRGVGTSTNGAGAFGATVNVSTNEFRREPYAELLNSYGSFNTRKHTVKAGTGLLNGKFTVDARLSQVKSDGFVDRASSDLRSYYLSGGYFGKKSFVRLNVFSGKEVTYQSWYGSPESRVNGDREGMLAYIERNGLNERDAQNLLNSDSRTYNYYTYDNEVDNYKQDHYQLVSSHTLNKNLTLNVNGFVVRGLGYYEQYRDDDRLRNYKIPDVIAGSDTITRTDLIRRRWLDNYFYGTTFSLDYNSFRKLTANFGGGLNKYDGDHYGEVIWARYAGNSSIRQRYYENTGTKTDFNLYGKVYYQFTEKLNAFGDVQVRQVQHKILGDDNQRRQQDFDQSYTFFNPKAGLNYQISERSTAYASYSIGNREPNRDDFTESTRQIQPEAETLRDLEAGFRTQSSKLAFAANYYFMDYKNQLVLTGQVNDVGNSIRVNVPNSYRMGLELEGGIALNRSWKWNANATFSQNKIANFTEYVVDYDNGGYQEIQHGKTDISFSPNVIVGSQLTYMPLKNVELALLTKYVGKQYLDNTSSEDRTLDAYLTNDLRFIWTLTPNWAKQISVTALFNNILNETYASNGYTFGYIAGGRVQENFYYPQAGRNFLVGLNLKF</sequence>
<keyword evidence="3 12" id="KW-1134">Transmembrane beta strand</keyword>
<dbReference type="PROSITE" id="PS52016">
    <property type="entry name" value="TONB_DEPENDENT_REC_3"/>
    <property type="match status" value="1"/>
</dbReference>
<evidence type="ECO:0000256" key="4">
    <source>
        <dbReference type="ARBA" id="ARBA00022496"/>
    </source>
</evidence>
<dbReference type="PANTHER" id="PTHR32552:SF68">
    <property type="entry name" value="FERRICHROME OUTER MEMBRANE TRANSPORTER_PHAGE RECEPTOR"/>
    <property type="match status" value="1"/>
</dbReference>
<keyword evidence="6 14" id="KW-0732">Signal</keyword>
<feature type="chain" id="PRO_5035150430" evidence="14">
    <location>
        <begin position="24"/>
        <end position="816"/>
    </location>
</feature>
<dbReference type="Pfam" id="PF07715">
    <property type="entry name" value="Plug"/>
    <property type="match status" value="1"/>
</dbReference>
<protein>
    <submittedName>
        <fullName evidence="17">TonB-dependent receptor</fullName>
    </submittedName>
</protein>
<dbReference type="InterPro" id="IPR012910">
    <property type="entry name" value="Plug_dom"/>
</dbReference>
<evidence type="ECO:0000256" key="7">
    <source>
        <dbReference type="ARBA" id="ARBA00023004"/>
    </source>
</evidence>
<dbReference type="EMBL" id="BMXF01000005">
    <property type="protein sequence ID" value="GHB82940.1"/>
    <property type="molecule type" value="Genomic_DNA"/>
</dbReference>
<keyword evidence="4" id="KW-0410">Iron transport</keyword>
<evidence type="ECO:0000259" key="16">
    <source>
        <dbReference type="Pfam" id="PF07715"/>
    </source>
</evidence>
<dbReference type="GO" id="GO:0009279">
    <property type="term" value="C:cell outer membrane"/>
    <property type="evidence" value="ECO:0007669"/>
    <property type="project" value="UniProtKB-SubCell"/>
</dbReference>
<dbReference type="InterPro" id="IPR008969">
    <property type="entry name" value="CarboxyPept-like_regulatory"/>
</dbReference>
<gene>
    <name evidence="17" type="ORF">GCM10007390_42300</name>
</gene>
<evidence type="ECO:0000256" key="12">
    <source>
        <dbReference type="PROSITE-ProRule" id="PRU01360"/>
    </source>
</evidence>
<dbReference type="Gene3D" id="2.170.130.10">
    <property type="entry name" value="TonB-dependent receptor, plug domain"/>
    <property type="match status" value="1"/>
</dbReference>
<evidence type="ECO:0000256" key="10">
    <source>
        <dbReference type="ARBA" id="ARBA00023136"/>
    </source>
</evidence>
<comment type="caution">
    <text evidence="17">The sequence shown here is derived from an EMBL/GenBank/DDBJ whole genome shotgun (WGS) entry which is preliminary data.</text>
</comment>
<evidence type="ECO:0000313" key="18">
    <source>
        <dbReference type="Proteomes" id="UP000598271"/>
    </source>
</evidence>
<dbReference type="RefSeq" id="WP_189567090.1">
    <property type="nucleotide sequence ID" value="NZ_BMXF01000005.1"/>
</dbReference>
<dbReference type="Proteomes" id="UP000598271">
    <property type="component" value="Unassembled WGS sequence"/>
</dbReference>
<keyword evidence="10 12" id="KW-0472">Membrane</keyword>
<comment type="similarity">
    <text evidence="12 13">Belongs to the TonB-dependent receptor family.</text>
</comment>
<keyword evidence="11 12" id="KW-0998">Cell outer membrane</keyword>
<evidence type="ECO:0000256" key="3">
    <source>
        <dbReference type="ARBA" id="ARBA00022452"/>
    </source>
</evidence>
<organism evidence="17 18">
    <name type="scientific">Persicitalea jodogahamensis</name>
    <dbReference type="NCBI Taxonomy" id="402147"/>
    <lineage>
        <taxon>Bacteria</taxon>
        <taxon>Pseudomonadati</taxon>
        <taxon>Bacteroidota</taxon>
        <taxon>Cytophagia</taxon>
        <taxon>Cytophagales</taxon>
        <taxon>Spirosomataceae</taxon>
        <taxon>Persicitalea</taxon>
    </lineage>
</organism>
<dbReference type="Pfam" id="PF00593">
    <property type="entry name" value="TonB_dep_Rec_b-barrel"/>
    <property type="match status" value="1"/>
</dbReference>